<protein>
    <submittedName>
        <fullName evidence="1">Uncharacterized protein</fullName>
    </submittedName>
</protein>
<evidence type="ECO:0000313" key="2">
    <source>
        <dbReference type="Proteomes" id="UP001243375"/>
    </source>
</evidence>
<comment type="caution">
    <text evidence="1">The sequence shown here is derived from an EMBL/GenBank/DDBJ whole genome shotgun (WGS) entry which is preliminary data.</text>
</comment>
<evidence type="ECO:0000313" key="1">
    <source>
        <dbReference type="EMBL" id="KAJ9125338.1"/>
    </source>
</evidence>
<dbReference type="Proteomes" id="UP001243375">
    <property type="component" value="Unassembled WGS sequence"/>
</dbReference>
<accession>A0ACC2XNB2</accession>
<proteinExistence type="predicted"/>
<gene>
    <name evidence="1" type="ORF">QFC22_000298</name>
</gene>
<organism evidence="1 2">
    <name type="scientific">Naganishia vaughanmartiniae</name>
    <dbReference type="NCBI Taxonomy" id="1424756"/>
    <lineage>
        <taxon>Eukaryota</taxon>
        <taxon>Fungi</taxon>
        <taxon>Dikarya</taxon>
        <taxon>Basidiomycota</taxon>
        <taxon>Agaricomycotina</taxon>
        <taxon>Tremellomycetes</taxon>
        <taxon>Filobasidiales</taxon>
        <taxon>Filobasidiaceae</taxon>
        <taxon>Naganishia</taxon>
    </lineage>
</organism>
<sequence>MSTLLALQKDLQQELQLMNEFAEENLKSYQVWHHRLTLITHMEPQLSELTKEIDFIHDSLMPDPKNYHTWAYLNWLYSTFSNLPEERGGDRFSSQSWMAELAWCERMLDSNYRFSRSRSTEGHEWLSDKVELLSGDDKVDEHVIGRGDGRNNSAWSWRWYLVVSRKGAKLDAKTELEYALSQIRAIPHNASAWNYLRGIHKHFKLPLSQSLPAILPFSTTPAPSVTSSIPRKPPPVNTPANPDTPLPVPFAIEWLADCNAEQAAAKSSSDAYADAAGLYHELAERWDVMRKTYWRFRQTEMLRRASDLKRAESVAAAAQEA</sequence>
<dbReference type="EMBL" id="JASBWU010000001">
    <property type="protein sequence ID" value="KAJ9125338.1"/>
    <property type="molecule type" value="Genomic_DNA"/>
</dbReference>
<name>A0ACC2XNB2_9TREE</name>
<reference evidence="1" key="1">
    <citation type="submission" date="2023-04" db="EMBL/GenBank/DDBJ databases">
        <title>Draft Genome sequencing of Naganishia species isolated from polar environments using Oxford Nanopore Technology.</title>
        <authorList>
            <person name="Leo P."/>
            <person name="Venkateswaran K."/>
        </authorList>
    </citation>
    <scope>NUCLEOTIDE SEQUENCE</scope>
    <source>
        <strain evidence="1">MNA-CCFEE 5425</strain>
    </source>
</reference>
<keyword evidence="2" id="KW-1185">Reference proteome</keyword>